<sequence>MSDWLLVLVTLSACFGGRGLPHMNDAEFWLVTRFPDQSAADGLRTRTVLTPVMAFTGFT</sequence>
<organism evidence="1 2">
    <name type="scientific">Erwinia amylovora</name>
    <name type="common">Fire blight bacteria</name>
    <dbReference type="NCBI Taxonomy" id="552"/>
    <lineage>
        <taxon>Bacteria</taxon>
        <taxon>Pseudomonadati</taxon>
        <taxon>Pseudomonadota</taxon>
        <taxon>Gammaproteobacteria</taxon>
        <taxon>Enterobacterales</taxon>
        <taxon>Erwiniaceae</taxon>
        <taxon>Erwinia</taxon>
    </lineage>
</organism>
<dbReference type="EMBL" id="CP066796">
    <property type="protein sequence ID" value="QSI93395.1"/>
    <property type="molecule type" value="Genomic_DNA"/>
</dbReference>
<evidence type="ECO:0000313" key="2">
    <source>
        <dbReference type="Proteomes" id="UP000662840"/>
    </source>
</evidence>
<evidence type="ECO:0000313" key="1">
    <source>
        <dbReference type="EMBL" id="QSI93395.1"/>
    </source>
</evidence>
<dbReference type="Proteomes" id="UP000662840">
    <property type="component" value="Chromosome"/>
</dbReference>
<dbReference type="Pfam" id="PF02447">
    <property type="entry name" value="GntP_permease"/>
    <property type="match status" value="1"/>
</dbReference>
<dbReference type="RefSeq" id="WP_127133426.1">
    <property type="nucleotide sequence ID" value="NZ_CP024970.1"/>
</dbReference>
<gene>
    <name evidence="1" type="ORF">JGC47_05460</name>
</gene>
<proteinExistence type="predicted"/>
<accession>A0ABX7MLY8</accession>
<keyword evidence="2" id="KW-1185">Reference proteome</keyword>
<dbReference type="InterPro" id="IPR003474">
    <property type="entry name" value="Glcn_transporter"/>
</dbReference>
<dbReference type="GeneID" id="97605410"/>
<protein>
    <submittedName>
        <fullName evidence="1">Uncharacterized protein</fullName>
    </submittedName>
</protein>
<reference evidence="1 2" key="1">
    <citation type="submission" date="2020-12" db="EMBL/GenBank/DDBJ databases">
        <title>Genome sequence of Erwinia amylovora ATCC15580, a type strain.</title>
        <authorList>
            <person name="Kang I.-J."/>
            <person name="Roh E."/>
        </authorList>
    </citation>
    <scope>NUCLEOTIDE SEQUENCE [LARGE SCALE GENOMIC DNA]</scope>
    <source>
        <strain evidence="1 2">ATCC 15580</strain>
    </source>
</reference>
<name>A0ABX7MLY8_ERWAM</name>